<reference evidence="3" key="1">
    <citation type="submission" date="2024-03" db="EMBL/GenBank/DDBJ databases">
        <title>Chitinophaga horti sp. nov., isolated from garden soil.</title>
        <authorList>
            <person name="Lee D.S."/>
            <person name="Han D.M."/>
            <person name="Baek J.H."/>
            <person name="Choi D.G."/>
            <person name="Jeon J.H."/>
            <person name="Jeon C.O."/>
        </authorList>
    </citation>
    <scope>NUCLEOTIDE SEQUENCE [LARGE SCALE GENOMIC DNA]</scope>
    <source>
        <strain evidence="3">GPA1</strain>
    </source>
</reference>
<evidence type="ECO:0000256" key="1">
    <source>
        <dbReference type="SAM" id="Phobius"/>
    </source>
</evidence>
<keyword evidence="3" id="KW-1185">Reference proteome</keyword>
<protein>
    <recommendedName>
        <fullName evidence="4">BAX inhibitor (BI)-1/YccA family protein</fullName>
    </recommendedName>
</protein>
<dbReference type="RefSeq" id="WP_341835258.1">
    <property type="nucleotide sequence ID" value="NZ_CP149822.1"/>
</dbReference>
<organism evidence="2 3">
    <name type="scientific">Chitinophaga pollutisoli</name>
    <dbReference type="NCBI Taxonomy" id="3133966"/>
    <lineage>
        <taxon>Bacteria</taxon>
        <taxon>Pseudomonadati</taxon>
        <taxon>Bacteroidota</taxon>
        <taxon>Chitinophagia</taxon>
        <taxon>Chitinophagales</taxon>
        <taxon>Chitinophagaceae</taxon>
        <taxon>Chitinophaga</taxon>
    </lineage>
</organism>
<gene>
    <name evidence="2" type="ORF">WJU16_20420</name>
</gene>
<sequence>MNSIENPNKLMPTTINMSMMSSIREYLKLIISTLGMFLLTGIVLAVWLVVKSDATGYLIMSRVIIILMATGLSAMAAHG</sequence>
<evidence type="ECO:0000313" key="3">
    <source>
        <dbReference type="Proteomes" id="UP001485459"/>
    </source>
</evidence>
<keyword evidence="1" id="KW-0472">Membrane</keyword>
<keyword evidence="1" id="KW-1133">Transmembrane helix</keyword>
<dbReference type="EMBL" id="CP149822">
    <property type="protein sequence ID" value="WZN40335.1"/>
    <property type="molecule type" value="Genomic_DNA"/>
</dbReference>
<feature type="transmembrane region" description="Helical" evidence="1">
    <location>
        <begin position="26"/>
        <end position="50"/>
    </location>
</feature>
<feature type="transmembrane region" description="Helical" evidence="1">
    <location>
        <begin position="56"/>
        <end position="77"/>
    </location>
</feature>
<proteinExistence type="predicted"/>
<keyword evidence="1" id="KW-0812">Transmembrane</keyword>
<accession>A0ABZ2YKX8</accession>
<evidence type="ECO:0000313" key="2">
    <source>
        <dbReference type="EMBL" id="WZN40335.1"/>
    </source>
</evidence>
<name>A0ABZ2YKX8_9BACT</name>
<dbReference type="Proteomes" id="UP001485459">
    <property type="component" value="Chromosome"/>
</dbReference>
<evidence type="ECO:0008006" key="4">
    <source>
        <dbReference type="Google" id="ProtNLM"/>
    </source>
</evidence>